<feature type="modified residue" description="2',4',5'-topaquinone" evidence="11">
    <location>
        <position position="468"/>
    </location>
</feature>
<evidence type="ECO:0000256" key="13">
    <source>
        <dbReference type="SAM" id="MobiDB-lite"/>
    </source>
</evidence>
<dbReference type="FunFam" id="3.10.450.40:FF:000003">
    <property type="entry name" value="Amine oxidase"/>
    <property type="match status" value="1"/>
</dbReference>
<dbReference type="PANTHER" id="PTHR10638:SF4">
    <property type="entry name" value="RETINA-SPECIFIC COPPER AMINE OXIDASE"/>
    <property type="match status" value="1"/>
</dbReference>
<keyword evidence="4 10" id="KW-0801">TPQ</keyword>
<dbReference type="InterPro" id="IPR049948">
    <property type="entry name" value="Cu_Am_ox_TPQ-bd"/>
</dbReference>
<evidence type="ECO:0000256" key="11">
    <source>
        <dbReference type="PIRSR" id="PIRSR600269-51"/>
    </source>
</evidence>
<dbReference type="Pfam" id="PF02728">
    <property type="entry name" value="Cu_amine_oxidN3"/>
    <property type="match status" value="1"/>
</dbReference>
<feature type="active site" description="Schiff-base intermediate with substrate; via topaquinone" evidence="10">
    <location>
        <position position="468"/>
    </location>
</feature>
<feature type="domain" description="Copper amine oxidase catalytic" evidence="15">
    <location>
        <begin position="313"/>
        <end position="714"/>
    </location>
</feature>
<gene>
    <name evidence="18" type="primary">plch1</name>
</gene>
<dbReference type="Bgee" id="ENSACAG00000004167">
    <property type="expression patterns" value="Expressed in ovary and 1 other cell type or tissue"/>
</dbReference>
<evidence type="ECO:0000256" key="14">
    <source>
        <dbReference type="SAM" id="Phobius"/>
    </source>
</evidence>
<dbReference type="InterPro" id="IPR016182">
    <property type="entry name" value="Cu_amine_oxidase_N-reg"/>
</dbReference>
<dbReference type="GeneTree" id="ENSGT00950000183207"/>
<evidence type="ECO:0000256" key="1">
    <source>
        <dbReference type="ARBA" id="ARBA00001913"/>
    </source>
</evidence>
<dbReference type="PRINTS" id="PR00766">
    <property type="entry name" value="CUDAOXIDASE"/>
</dbReference>
<feature type="transmembrane region" description="Helical" evidence="14">
    <location>
        <begin position="12"/>
        <end position="29"/>
    </location>
</feature>
<keyword evidence="19" id="KW-1185">Reference proteome</keyword>
<evidence type="ECO:0000256" key="6">
    <source>
        <dbReference type="ARBA" id="ARBA00023002"/>
    </source>
</evidence>
<dbReference type="CTD" id="23007"/>
<evidence type="ECO:0000259" key="17">
    <source>
        <dbReference type="Pfam" id="PF02728"/>
    </source>
</evidence>
<dbReference type="OrthoDB" id="5379943at2759"/>
<dbReference type="AlphaFoldDB" id="A0A803SZW4"/>
<keyword evidence="14" id="KW-0472">Membrane</keyword>
<dbReference type="Proteomes" id="UP000001646">
    <property type="component" value="Chromosome 3"/>
</dbReference>
<dbReference type="SUPFAM" id="SSF49998">
    <property type="entry name" value="Amine oxidase catalytic domain"/>
    <property type="match status" value="1"/>
</dbReference>
<accession>A0A803SZW4</accession>
<dbReference type="PROSITE" id="PS01165">
    <property type="entry name" value="COPPER_AMINE_OXID_2"/>
    <property type="match status" value="1"/>
</dbReference>
<keyword evidence="8" id="KW-1015">Disulfide bond</keyword>
<dbReference type="InterPro" id="IPR015798">
    <property type="entry name" value="Cu_amine_oxidase_C"/>
</dbReference>
<dbReference type="Gene3D" id="3.10.450.40">
    <property type="match status" value="2"/>
</dbReference>
<feature type="domain" description="Copper amine oxidase N2-terminal" evidence="16">
    <location>
        <begin position="87"/>
        <end position="151"/>
    </location>
</feature>
<name>A0A803SZW4_ANOCA</name>
<dbReference type="InterPro" id="IPR036460">
    <property type="entry name" value="Cu_amine_oxidase_C_sf"/>
</dbReference>
<dbReference type="InterPro" id="IPR015802">
    <property type="entry name" value="Cu_amine_oxidase_N3"/>
</dbReference>
<keyword evidence="14" id="KW-0812">Transmembrane</keyword>
<dbReference type="FunFam" id="2.70.98.20:FF:000002">
    <property type="entry name" value="Amine oxidase"/>
    <property type="match status" value="1"/>
</dbReference>
<evidence type="ECO:0000313" key="19">
    <source>
        <dbReference type="Proteomes" id="UP000001646"/>
    </source>
</evidence>
<dbReference type="InParanoid" id="A0A803SZW4"/>
<dbReference type="PANTHER" id="PTHR10638">
    <property type="entry name" value="COPPER AMINE OXIDASE"/>
    <property type="match status" value="1"/>
</dbReference>
<evidence type="ECO:0000256" key="12">
    <source>
        <dbReference type="RuleBase" id="RU000672"/>
    </source>
</evidence>
<dbReference type="InterPro" id="IPR015800">
    <property type="entry name" value="Cu_amine_oxidase_N2"/>
</dbReference>
<dbReference type="GO" id="GO:0048038">
    <property type="term" value="F:quinone binding"/>
    <property type="evidence" value="ECO:0007669"/>
    <property type="project" value="InterPro"/>
</dbReference>
<evidence type="ECO:0000256" key="8">
    <source>
        <dbReference type="ARBA" id="ARBA00023157"/>
    </source>
</evidence>
<reference evidence="18 19" key="1">
    <citation type="submission" date="2009-12" db="EMBL/GenBank/DDBJ databases">
        <title>The Genome Sequence of Anolis carolinensis (Green Anole Lizard).</title>
        <authorList>
            <consortium name="The Genome Sequencing Platform"/>
            <person name="Di Palma F."/>
            <person name="Alfoldi J."/>
            <person name="Heiman D."/>
            <person name="Young S."/>
            <person name="Grabherr M."/>
            <person name="Johnson J."/>
            <person name="Lander E.S."/>
            <person name="Lindblad-Toh K."/>
        </authorList>
    </citation>
    <scope>NUCLEOTIDE SEQUENCE [LARGE SCALE GENOMIC DNA]</scope>
    <source>
        <strain evidence="18 19">JBL SC #1</strain>
    </source>
</reference>
<dbReference type="SUPFAM" id="SSF54416">
    <property type="entry name" value="Amine oxidase N-terminal region"/>
    <property type="match status" value="2"/>
</dbReference>
<keyword evidence="3 12" id="KW-0479">Metal-binding</keyword>
<keyword evidence="14" id="KW-1133">Transmembrane helix</keyword>
<reference evidence="18" key="3">
    <citation type="submission" date="2025-09" db="UniProtKB">
        <authorList>
            <consortium name="Ensembl"/>
        </authorList>
    </citation>
    <scope>IDENTIFICATION</scope>
</reference>
<comment type="cofactor">
    <cofactor evidence="1">
        <name>Ca(2+)</name>
        <dbReference type="ChEBI" id="CHEBI:29108"/>
    </cofactor>
</comment>
<evidence type="ECO:0000259" key="16">
    <source>
        <dbReference type="Pfam" id="PF02727"/>
    </source>
</evidence>
<evidence type="ECO:0000259" key="15">
    <source>
        <dbReference type="Pfam" id="PF01179"/>
    </source>
</evidence>
<dbReference type="Gene3D" id="2.70.98.20">
    <property type="entry name" value="Copper amine oxidase, catalytic domain"/>
    <property type="match status" value="1"/>
</dbReference>
<evidence type="ECO:0000256" key="2">
    <source>
        <dbReference type="ARBA" id="ARBA00007983"/>
    </source>
</evidence>
<feature type="active site" description="Proton acceptor" evidence="10">
    <location>
        <position position="383"/>
    </location>
</feature>
<dbReference type="InterPro" id="IPR049947">
    <property type="entry name" value="Cu_Am_Ox_Cu-bd"/>
</dbReference>
<dbReference type="GO" id="GO:0009308">
    <property type="term" value="P:amine metabolic process"/>
    <property type="evidence" value="ECO:0000318"/>
    <property type="project" value="GO_Central"/>
</dbReference>
<feature type="domain" description="Copper amine oxidase N3-terminal" evidence="17">
    <location>
        <begin position="170"/>
        <end position="264"/>
    </location>
</feature>
<proteinExistence type="inferred from homology"/>
<evidence type="ECO:0000256" key="9">
    <source>
        <dbReference type="ARBA" id="ARBA00023180"/>
    </source>
</evidence>
<evidence type="ECO:0000256" key="4">
    <source>
        <dbReference type="ARBA" id="ARBA00022772"/>
    </source>
</evidence>
<dbReference type="GO" id="GO:0005886">
    <property type="term" value="C:plasma membrane"/>
    <property type="evidence" value="ECO:0000318"/>
    <property type="project" value="GO_Central"/>
</dbReference>
<comment type="PTM">
    <text evidence="11 12">Topaquinone (TPQ) is generated by copper-dependent autoxidation of a specific tyrosyl residue.</text>
</comment>
<evidence type="ECO:0000256" key="7">
    <source>
        <dbReference type="ARBA" id="ARBA00023008"/>
    </source>
</evidence>
<dbReference type="GeneID" id="100551923"/>
<keyword evidence="5" id="KW-0106">Calcium</keyword>
<dbReference type="EC" id="1.4.3.-" evidence="12"/>
<organism evidence="18 19">
    <name type="scientific">Anolis carolinensis</name>
    <name type="common">Green anole</name>
    <name type="synonym">American chameleon</name>
    <dbReference type="NCBI Taxonomy" id="28377"/>
    <lineage>
        <taxon>Eukaryota</taxon>
        <taxon>Metazoa</taxon>
        <taxon>Chordata</taxon>
        <taxon>Craniata</taxon>
        <taxon>Vertebrata</taxon>
        <taxon>Euteleostomi</taxon>
        <taxon>Lepidosauria</taxon>
        <taxon>Squamata</taxon>
        <taxon>Bifurcata</taxon>
        <taxon>Unidentata</taxon>
        <taxon>Episquamata</taxon>
        <taxon>Toxicofera</taxon>
        <taxon>Iguania</taxon>
        <taxon>Dactyloidae</taxon>
        <taxon>Anolis</taxon>
    </lineage>
</organism>
<keyword evidence="6 12" id="KW-0560">Oxidoreductase</keyword>
<protein>
    <recommendedName>
        <fullName evidence="12">Amine oxidase</fullName>
        <ecNumber evidence="12">1.4.3.-</ecNumber>
    </recommendedName>
</protein>
<dbReference type="Ensembl" id="ENSACAT00000046785.1">
    <property type="protein sequence ID" value="ENSACAP00000028504.1"/>
    <property type="gene ID" value="ENSACAG00000004167.4"/>
</dbReference>
<dbReference type="InterPro" id="IPR000269">
    <property type="entry name" value="Cu_amine_oxidase"/>
</dbReference>
<evidence type="ECO:0000256" key="3">
    <source>
        <dbReference type="ARBA" id="ARBA00022723"/>
    </source>
</evidence>
<dbReference type="FunFam" id="3.10.450.40:FF:000001">
    <property type="entry name" value="Amine oxidase"/>
    <property type="match status" value="1"/>
</dbReference>
<dbReference type="Pfam" id="PF02727">
    <property type="entry name" value="Cu_amine_oxidN2"/>
    <property type="match status" value="1"/>
</dbReference>
<keyword evidence="7 12" id="KW-0186">Copper</keyword>
<dbReference type="Pfam" id="PF01179">
    <property type="entry name" value="Cu_amine_oxid"/>
    <property type="match status" value="1"/>
</dbReference>
<dbReference type="GO" id="GO:0008131">
    <property type="term" value="F:primary methylamine oxidase activity"/>
    <property type="evidence" value="ECO:0000318"/>
    <property type="project" value="GO_Central"/>
</dbReference>
<feature type="region of interest" description="Disordered" evidence="13">
    <location>
        <begin position="291"/>
        <end position="311"/>
    </location>
</feature>
<dbReference type="PROSITE" id="PS01164">
    <property type="entry name" value="COPPER_AMINE_OXID_1"/>
    <property type="match status" value="1"/>
</dbReference>
<evidence type="ECO:0000256" key="10">
    <source>
        <dbReference type="PIRSR" id="PIRSR600269-50"/>
    </source>
</evidence>
<evidence type="ECO:0000256" key="5">
    <source>
        <dbReference type="ARBA" id="ARBA00022837"/>
    </source>
</evidence>
<dbReference type="GO" id="GO:0005507">
    <property type="term" value="F:copper ion binding"/>
    <property type="evidence" value="ECO:0000318"/>
    <property type="project" value="GO_Central"/>
</dbReference>
<comment type="similarity">
    <text evidence="2 12">Belongs to the copper/topaquinone oxidase family.</text>
</comment>
<comment type="cofactor">
    <cofactor evidence="12">
        <name>Cu cation</name>
        <dbReference type="ChEBI" id="CHEBI:23378"/>
    </cofactor>
    <text evidence="12">Contains 1 topaquinone per subunit.</text>
</comment>
<sequence>MAWLKKNLKLAYPLLITFGAIIFIIAWAFQTRGRESMVCESHLQRLGFQEMTEDMHSLIFDDLSSAEMIQVNRYLQQNLGVPLIDPSQAKPDDSIIYSITLQLPPKADVLEFLDHQGRRPVRQALVTVYFGNQKDPNITELLVGPLPNPTYHQDITLEKYGGKLPYYKRFLLSTEVEEIYSLLKNKEYPKAPNFMHKVFDYNGSNFLYTYAFPPGFQSGDRLIWFNHFQNVPGFYVQPFGLEVQLDLSSLDISDWKVKKVFYNGQYFEDMEDIERQFNEGLVNVAKVKKSPPDGGYSSLKQRVPPKGPGPLHYEPRGPRYSIKNNQVNFMSWSFAFGTDAFQGPRVFDIRFKGERIIYELSLQDAIAVYGSNSPGLMYNRYMDISYGLGSNLHTLIQGVDCPYLATYLDRHYFVDTSSPVTREASICIFEQNTEVPIRRHYESGQAPFFGGLVDSTLVFRSISSVTNYDYIWDFIFHQNGAIGVRVQASGYIQSSFFIDDATQFGNRVQEWVLGTIHTHSVQFKVDMDVGGVKNTLMGNDMAFETVKAPWSPKHKINRMKMVRKVLDTENKAAFRLHDDMPKHIYFAANNTNKWGHKRGYRIQMVSFSGDHLPETDPMERAISWDRYKLAVTKRKENEPSSTSPYNMLDPWSPTVAFSDFINNESIVNEDLVAWITTGFLHIPHAEDIPNTLTLGNVLGFFLRPYNFFDEDPSIYSPDSVFFTSEQDFTSCDVNQLACLQKTAACVPNFPAFTYSGFQNMTKL</sequence>
<reference evidence="18" key="2">
    <citation type="submission" date="2025-08" db="UniProtKB">
        <authorList>
            <consortium name="Ensembl"/>
        </authorList>
    </citation>
    <scope>IDENTIFICATION</scope>
</reference>
<keyword evidence="9" id="KW-0325">Glycoprotein</keyword>
<evidence type="ECO:0000313" key="18">
    <source>
        <dbReference type="Ensembl" id="ENSACAP00000028504.1"/>
    </source>
</evidence>